<organism evidence="1 2">
    <name type="scientific">Knoellia koreensis</name>
    <dbReference type="NCBI Taxonomy" id="2730921"/>
    <lineage>
        <taxon>Bacteria</taxon>
        <taxon>Bacillati</taxon>
        <taxon>Actinomycetota</taxon>
        <taxon>Actinomycetes</taxon>
        <taxon>Micrococcales</taxon>
        <taxon>Intrasporangiaceae</taxon>
        <taxon>Knoellia</taxon>
    </lineage>
</organism>
<keyword evidence="1" id="KW-0378">Hydrolase</keyword>
<dbReference type="CDD" id="cd11532">
    <property type="entry name" value="NTP-PPase_COG4997"/>
    <property type="match status" value="1"/>
</dbReference>
<keyword evidence="2" id="KW-1185">Reference proteome</keyword>
<sequence>MSVVEHHKLVRDRVPQLIRSRGSEPITRSLSPDEYRTALLAKLVEEAQELRDATEAERLPELADVWEVLTSLLTELDFSLDDVSLAAQFKRTVRGGFDERVFLVTTSDDSDLRETDEQEPVPA</sequence>
<dbReference type="RefSeq" id="WP_171242232.1">
    <property type="nucleotide sequence ID" value="NZ_JABEPQ010000001.1"/>
</dbReference>
<dbReference type="AlphaFoldDB" id="A0A849HB65"/>
<name>A0A849HB65_9MICO</name>
<dbReference type="Proteomes" id="UP000588586">
    <property type="component" value="Unassembled WGS sequence"/>
</dbReference>
<evidence type="ECO:0000313" key="2">
    <source>
        <dbReference type="Proteomes" id="UP000588586"/>
    </source>
</evidence>
<evidence type="ECO:0000313" key="1">
    <source>
        <dbReference type="EMBL" id="NNM45175.1"/>
    </source>
</evidence>
<dbReference type="GO" id="GO:0016787">
    <property type="term" value="F:hydrolase activity"/>
    <property type="evidence" value="ECO:0007669"/>
    <property type="project" value="UniProtKB-KW"/>
</dbReference>
<accession>A0A849HB65</accession>
<proteinExistence type="predicted"/>
<dbReference type="EMBL" id="JABEPQ010000001">
    <property type="protein sequence ID" value="NNM45175.1"/>
    <property type="molecule type" value="Genomic_DNA"/>
</dbReference>
<dbReference type="SUPFAM" id="SSF101386">
    <property type="entry name" value="all-alpha NTP pyrophosphatases"/>
    <property type="match status" value="1"/>
</dbReference>
<reference evidence="1 2" key="1">
    <citation type="submission" date="2020-04" db="EMBL/GenBank/DDBJ databases">
        <title>Knoellia sp. isolate from air conditioner.</title>
        <authorList>
            <person name="Chea S."/>
            <person name="Kim D.-U."/>
        </authorList>
    </citation>
    <scope>NUCLEOTIDE SEQUENCE [LARGE SCALE GENOMIC DNA]</scope>
    <source>
        <strain evidence="1 2">DB2414S</strain>
    </source>
</reference>
<dbReference type="InterPro" id="IPR038735">
    <property type="entry name" value="MSMEG_1276-like_NTP-PPase_dom"/>
</dbReference>
<protein>
    <submittedName>
        <fullName evidence="1">Nucleoside triphosphate pyrophosphohydrolase</fullName>
    </submittedName>
</protein>
<gene>
    <name evidence="1" type="ORF">HJG52_04045</name>
</gene>
<comment type="caution">
    <text evidence="1">The sequence shown here is derived from an EMBL/GenBank/DDBJ whole genome shotgun (WGS) entry which is preliminary data.</text>
</comment>